<dbReference type="GO" id="GO:0050254">
    <property type="term" value="F:rhodopsin kinase activity"/>
    <property type="evidence" value="ECO:0007669"/>
    <property type="project" value="Ensembl"/>
</dbReference>
<evidence type="ECO:0000256" key="1">
    <source>
        <dbReference type="ARBA" id="ARBA00009793"/>
    </source>
</evidence>
<feature type="domain" description="RGS" evidence="11">
    <location>
        <begin position="53"/>
        <end position="166"/>
    </location>
</feature>
<dbReference type="GO" id="GO:0007165">
    <property type="term" value="P:signal transduction"/>
    <property type="evidence" value="ECO:0007669"/>
    <property type="project" value="InterPro"/>
</dbReference>
<dbReference type="InterPro" id="IPR016137">
    <property type="entry name" value="RGS"/>
</dbReference>
<dbReference type="GeneTree" id="ENSGT00940000160511"/>
<feature type="domain" description="Protein kinase" evidence="10">
    <location>
        <begin position="181"/>
        <end position="441"/>
    </location>
</feature>
<dbReference type="Pfam" id="PF00615">
    <property type="entry name" value="RGS"/>
    <property type="match status" value="1"/>
</dbReference>
<dbReference type="OMA" id="MKSPFFY"/>
<dbReference type="InterPro" id="IPR000239">
    <property type="entry name" value="GPCR_kinase"/>
</dbReference>
<evidence type="ECO:0000259" key="10">
    <source>
        <dbReference type="PROSITE" id="PS50011"/>
    </source>
</evidence>
<dbReference type="InterPro" id="IPR000719">
    <property type="entry name" value="Prot_kinase_dom"/>
</dbReference>
<dbReference type="Ensembl" id="ENSGMOT00000045374.1">
    <property type="protein sequence ID" value="ENSGMOP00000024438.1"/>
    <property type="gene ID" value="ENSGMOG00000036051.1"/>
</dbReference>
<keyword evidence="4 8" id="KW-0547">Nucleotide-binding</keyword>
<dbReference type="PROSITE" id="PS50011">
    <property type="entry name" value="PROTEIN_KINASE_DOM"/>
    <property type="match status" value="1"/>
</dbReference>
<feature type="active site" description="Proton acceptor" evidence="7">
    <location>
        <position position="306"/>
    </location>
</feature>
<reference evidence="13" key="1">
    <citation type="submission" date="2025-08" db="UniProtKB">
        <authorList>
            <consortium name="Ensembl"/>
        </authorList>
    </citation>
    <scope>IDENTIFICATION</scope>
</reference>
<dbReference type="SUPFAM" id="SSF56112">
    <property type="entry name" value="Protein kinase-like (PK-like)"/>
    <property type="match status" value="1"/>
</dbReference>
<evidence type="ECO:0000313" key="14">
    <source>
        <dbReference type="Proteomes" id="UP000694546"/>
    </source>
</evidence>
<comment type="similarity">
    <text evidence="1 9">Belongs to the protein kinase superfamily. AGC Ser/Thr protein kinase family. GPRK subfamily.</text>
</comment>
<dbReference type="Gene3D" id="1.10.167.10">
    <property type="entry name" value="Regulator of G-protein Signalling 4, domain 2"/>
    <property type="match status" value="1"/>
</dbReference>
<dbReference type="PANTHER" id="PTHR24355:SF29">
    <property type="entry name" value="RHODOPSIN KINASE GRK7-B"/>
    <property type="match status" value="1"/>
</dbReference>
<dbReference type="Gene3D" id="1.10.510.10">
    <property type="entry name" value="Transferase(Phosphotransferase) domain 1"/>
    <property type="match status" value="1"/>
</dbReference>
<dbReference type="GO" id="GO:0005524">
    <property type="term" value="F:ATP binding"/>
    <property type="evidence" value="ECO:0007669"/>
    <property type="project" value="UniProtKB-UniRule"/>
</dbReference>
<dbReference type="InterPro" id="IPR036305">
    <property type="entry name" value="RGS_sf"/>
</dbReference>
<dbReference type="PRINTS" id="PR00717">
    <property type="entry name" value="GPCRKINASE"/>
</dbReference>
<dbReference type="EC" id="2.7.11.-" evidence="9"/>
<sequence>MKGIDSLVANTVYLKAQNLCYADLRDQRLALFLPKPLRLPSGSRPPYDYLCEQQPIGKKLFHLFLAASDGQYVAAAEFLEELDQWALAEDEARDKAMQSIITRFCQQDSESFLSYLTGDTALRCQSVSEKDFEEVMAGKVKDATRTFLKGKPFFEYQRSPFFQKYLQWKEFEKQKISDKYFYEFRTLGQGGFGEVCALQVKNTGKMYACKRLCKRRLKKRGCKKLALLEKQILEKVNCLFIVSLAYAYENKTHLCLVMTLMNGGDLNFHIYSLGERGLSMERVVYYTAQITSGILHLHSMSIVYRDMKPENVLLDSHGQCRLSDLGLAVELPGSKQLCQRAGTNGYMPPEMLRQEFYDTCVDWWSLGCSIYEMVAARLPFKDFKEKIQKEELVRRTLEDECRFHHKRFDDPTKELIGHFLKKRVEQRLGCHGEDPRKHRFFKNINLPRLEAGLLDPPWVPKTSVVYAKDIEKFDDFSNVDEVEFDEKDEKFFMELSTGAVSIPWQKEVIESGLFDDLNKPNSEATNGDEWKSKSCVLL</sequence>
<evidence type="ECO:0000259" key="11">
    <source>
        <dbReference type="PROSITE" id="PS50132"/>
    </source>
</evidence>
<evidence type="ECO:0000256" key="9">
    <source>
        <dbReference type="RuleBase" id="RU000308"/>
    </source>
</evidence>
<evidence type="ECO:0000259" key="12">
    <source>
        <dbReference type="PROSITE" id="PS51285"/>
    </source>
</evidence>
<feature type="domain" description="AGC-kinase C-terminal" evidence="12">
    <location>
        <begin position="442"/>
        <end position="507"/>
    </location>
</feature>
<feature type="binding site" evidence="8">
    <location>
        <position position="210"/>
    </location>
    <ligand>
        <name>ATP</name>
        <dbReference type="ChEBI" id="CHEBI:30616"/>
    </ligand>
</feature>
<dbReference type="SMART" id="SM00220">
    <property type="entry name" value="S_TKc"/>
    <property type="match status" value="1"/>
</dbReference>
<evidence type="ECO:0000313" key="13">
    <source>
        <dbReference type="Ensembl" id="ENSGMOP00000024438.1"/>
    </source>
</evidence>
<keyword evidence="6 8" id="KW-0067">ATP-binding</keyword>
<dbReference type="PROSITE" id="PS00107">
    <property type="entry name" value="PROTEIN_KINASE_ATP"/>
    <property type="match status" value="1"/>
</dbReference>
<dbReference type="SUPFAM" id="SSF48097">
    <property type="entry name" value="Regulator of G-protein signaling, RGS"/>
    <property type="match status" value="1"/>
</dbReference>
<dbReference type="SMART" id="SM00315">
    <property type="entry name" value="RGS"/>
    <property type="match status" value="1"/>
</dbReference>
<dbReference type="Proteomes" id="UP000694546">
    <property type="component" value="Chromosome 16"/>
</dbReference>
<protein>
    <recommendedName>
        <fullName evidence="9">G protein-coupled receptor kinase</fullName>
        <ecNumber evidence="9">2.7.11.-</ecNumber>
    </recommendedName>
</protein>
<dbReference type="InterPro" id="IPR000961">
    <property type="entry name" value="AGC-kinase_C"/>
</dbReference>
<keyword evidence="3 9" id="KW-0808">Transferase</keyword>
<gene>
    <name evidence="13" type="primary">GRK7</name>
    <name evidence="13" type="synonym">grk7b</name>
</gene>
<dbReference type="InterPro" id="IPR011009">
    <property type="entry name" value="Kinase-like_dom_sf"/>
</dbReference>
<organism evidence="13 14">
    <name type="scientific">Gadus morhua</name>
    <name type="common">Atlantic cod</name>
    <dbReference type="NCBI Taxonomy" id="8049"/>
    <lineage>
        <taxon>Eukaryota</taxon>
        <taxon>Metazoa</taxon>
        <taxon>Chordata</taxon>
        <taxon>Craniata</taxon>
        <taxon>Vertebrata</taxon>
        <taxon>Euteleostomi</taxon>
        <taxon>Actinopterygii</taxon>
        <taxon>Neopterygii</taxon>
        <taxon>Teleostei</taxon>
        <taxon>Neoteleostei</taxon>
        <taxon>Acanthomorphata</taxon>
        <taxon>Zeiogadaria</taxon>
        <taxon>Gadariae</taxon>
        <taxon>Gadiformes</taxon>
        <taxon>Gadoidei</taxon>
        <taxon>Gadidae</taxon>
        <taxon>Gadus</taxon>
    </lineage>
</organism>
<reference evidence="13" key="2">
    <citation type="submission" date="2025-09" db="UniProtKB">
        <authorList>
            <consortium name="Ensembl"/>
        </authorList>
    </citation>
    <scope>IDENTIFICATION</scope>
</reference>
<name>A0A8C4ZZ41_GADMO</name>
<dbReference type="PROSITE" id="PS00108">
    <property type="entry name" value="PROTEIN_KINASE_ST"/>
    <property type="match status" value="1"/>
</dbReference>
<dbReference type="GO" id="GO:0009966">
    <property type="term" value="P:regulation of signal transduction"/>
    <property type="evidence" value="ECO:0007669"/>
    <property type="project" value="TreeGrafter"/>
</dbReference>
<dbReference type="AlphaFoldDB" id="A0A8C4ZZ41"/>
<evidence type="ECO:0000256" key="8">
    <source>
        <dbReference type="PROSITE-ProRule" id="PRU10141"/>
    </source>
</evidence>
<evidence type="ECO:0000256" key="2">
    <source>
        <dbReference type="ARBA" id="ARBA00022527"/>
    </source>
</evidence>
<evidence type="ECO:0000256" key="6">
    <source>
        <dbReference type="ARBA" id="ARBA00022840"/>
    </source>
</evidence>
<keyword evidence="14" id="KW-1185">Reference proteome</keyword>
<accession>A0A8C4ZZ41</accession>
<evidence type="ECO:0000256" key="5">
    <source>
        <dbReference type="ARBA" id="ARBA00022777"/>
    </source>
</evidence>
<dbReference type="PANTHER" id="PTHR24355">
    <property type="entry name" value="G PROTEIN-COUPLED RECEPTOR KINASE/RIBOSOMAL PROTEIN S6 KINASE"/>
    <property type="match status" value="1"/>
</dbReference>
<dbReference type="InterPro" id="IPR044926">
    <property type="entry name" value="RGS_subdomain_2"/>
</dbReference>
<dbReference type="InterPro" id="IPR017441">
    <property type="entry name" value="Protein_kinase_ATP_BS"/>
</dbReference>
<dbReference type="PROSITE" id="PS50132">
    <property type="entry name" value="RGS"/>
    <property type="match status" value="1"/>
</dbReference>
<evidence type="ECO:0000256" key="3">
    <source>
        <dbReference type="ARBA" id="ARBA00022679"/>
    </source>
</evidence>
<dbReference type="Pfam" id="PF00069">
    <property type="entry name" value="Pkinase"/>
    <property type="match status" value="1"/>
</dbReference>
<proteinExistence type="inferred from homology"/>
<evidence type="ECO:0000256" key="4">
    <source>
        <dbReference type="ARBA" id="ARBA00022741"/>
    </source>
</evidence>
<keyword evidence="5 9" id="KW-0418">Kinase</keyword>
<dbReference type="OrthoDB" id="354826at2759"/>
<dbReference type="InterPro" id="IPR008271">
    <property type="entry name" value="Ser/Thr_kinase_AS"/>
</dbReference>
<dbReference type="PROSITE" id="PS51285">
    <property type="entry name" value="AGC_KINASE_CTER"/>
    <property type="match status" value="1"/>
</dbReference>
<keyword evidence="2 9" id="KW-0723">Serine/threonine-protein kinase</keyword>
<dbReference type="Gene3D" id="3.30.200.20">
    <property type="entry name" value="Phosphorylase Kinase, domain 1"/>
    <property type="match status" value="1"/>
</dbReference>
<dbReference type="GO" id="GO:0005737">
    <property type="term" value="C:cytoplasm"/>
    <property type="evidence" value="ECO:0007669"/>
    <property type="project" value="TreeGrafter"/>
</dbReference>
<evidence type="ECO:0000256" key="7">
    <source>
        <dbReference type="PIRSR" id="PIRSR600239-51"/>
    </source>
</evidence>